<dbReference type="InterPro" id="IPR021924">
    <property type="entry name" value="DUF3537"/>
</dbReference>
<gene>
    <name evidence="3" type="ORF">Bca52824_022314</name>
</gene>
<sequence length="286" mass="31961">MDDDLRRGSMERSKSFFKALHELKNLRPQLYSAADYFEKSYLHSEQKQMVLDNLKDYNVKALVNVVDHLGTVASKLTNLLDQQSSDISTMELRACKLLTCRTLLVLSDDLNQDRIIAMRQKVVPEHPETHLLEGTNGQGHLCCHSSCLGCIFSLHDCKLRQGAKLVLELGPCKDCERYQYKSFELNIVFSQFLVVTVSQFTTLFQTTAYTGHITYINSGDFALGIVSILCGGPITKISHRAQAIASVASKWHAIMLCSSTDTTQIRTSPSGVHLEATTNPPISFQN</sequence>
<proteinExistence type="inferred from homology"/>
<accession>A0A8X7VGB9</accession>
<dbReference type="Pfam" id="PF12056">
    <property type="entry name" value="DUF3537"/>
    <property type="match status" value="1"/>
</dbReference>
<organism evidence="3 4">
    <name type="scientific">Brassica carinata</name>
    <name type="common">Ethiopian mustard</name>
    <name type="synonym">Abyssinian cabbage</name>
    <dbReference type="NCBI Taxonomy" id="52824"/>
    <lineage>
        <taxon>Eukaryota</taxon>
        <taxon>Viridiplantae</taxon>
        <taxon>Streptophyta</taxon>
        <taxon>Embryophyta</taxon>
        <taxon>Tracheophyta</taxon>
        <taxon>Spermatophyta</taxon>
        <taxon>Magnoliopsida</taxon>
        <taxon>eudicotyledons</taxon>
        <taxon>Gunneridae</taxon>
        <taxon>Pentapetalae</taxon>
        <taxon>rosids</taxon>
        <taxon>malvids</taxon>
        <taxon>Brassicales</taxon>
        <taxon>Brassicaceae</taxon>
        <taxon>Brassiceae</taxon>
        <taxon>Brassica</taxon>
    </lineage>
</organism>
<evidence type="ECO:0000256" key="2">
    <source>
        <dbReference type="ARBA" id="ARBA00025223"/>
    </source>
</evidence>
<comment type="similarity">
    <text evidence="1">Belongs to the ABI family.</text>
</comment>
<dbReference type="Proteomes" id="UP000886595">
    <property type="component" value="Unassembled WGS sequence"/>
</dbReference>
<dbReference type="InterPro" id="IPR028457">
    <property type="entry name" value="ABI"/>
</dbReference>
<dbReference type="EMBL" id="JAAMPC010000005">
    <property type="protein sequence ID" value="KAG2310757.1"/>
    <property type="molecule type" value="Genomic_DNA"/>
</dbReference>
<dbReference type="Gene3D" id="6.10.140.1620">
    <property type="match status" value="1"/>
</dbReference>
<comment type="function">
    <text evidence="2">Involved in regulation of actin and microtubule organization. Part of a WAVE complex that activates the Arp2/3 complex.</text>
</comment>
<protein>
    <submittedName>
        <fullName evidence="3">Uncharacterized protein</fullName>
    </submittedName>
</protein>
<comment type="caution">
    <text evidence="3">The sequence shown here is derived from an EMBL/GenBank/DDBJ whole genome shotgun (WGS) entry which is preliminary data.</text>
</comment>
<dbReference type="PANTHER" id="PTHR10460:SF0">
    <property type="entry name" value="ABELSON INTERACTING PROTEIN, ISOFORM D"/>
    <property type="match status" value="1"/>
</dbReference>
<evidence type="ECO:0000313" key="4">
    <source>
        <dbReference type="Proteomes" id="UP000886595"/>
    </source>
</evidence>
<evidence type="ECO:0000313" key="3">
    <source>
        <dbReference type="EMBL" id="KAG2310757.1"/>
    </source>
</evidence>
<evidence type="ECO:0000256" key="1">
    <source>
        <dbReference type="ARBA" id="ARBA00010020"/>
    </source>
</evidence>
<name>A0A8X7VGB9_BRACI</name>
<dbReference type="OrthoDB" id="1897957at2759"/>
<reference evidence="3 4" key="1">
    <citation type="submission" date="2020-02" db="EMBL/GenBank/DDBJ databases">
        <authorList>
            <person name="Ma Q."/>
            <person name="Huang Y."/>
            <person name="Song X."/>
            <person name="Pei D."/>
        </authorList>
    </citation>
    <scope>NUCLEOTIDE SEQUENCE [LARGE SCALE GENOMIC DNA]</scope>
    <source>
        <strain evidence="3">Sxm20200214</strain>
        <tissue evidence="3">Leaf</tissue>
    </source>
</reference>
<dbReference type="AlphaFoldDB" id="A0A8X7VGB9"/>
<dbReference type="PANTHER" id="PTHR10460">
    <property type="entry name" value="ABL INTERACTOR FAMILY MEMBER"/>
    <property type="match status" value="1"/>
</dbReference>
<keyword evidence="4" id="KW-1185">Reference proteome</keyword>